<dbReference type="Proteomes" id="UP000215694">
    <property type="component" value="Unassembled WGS sequence"/>
</dbReference>
<evidence type="ECO:0000256" key="3">
    <source>
        <dbReference type="ARBA" id="ARBA00022801"/>
    </source>
</evidence>
<dbReference type="RefSeq" id="WP_094369728.1">
    <property type="nucleotide sequence ID" value="NZ_NOJY02000039.1"/>
</dbReference>
<dbReference type="NCBIfam" id="NF002559">
    <property type="entry name" value="PRK02134.1"/>
    <property type="match status" value="1"/>
</dbReference>
<evidence type="ECO:0000313" key="6">
    <source>
        <dbReference type="EMBL" id="RDY25993.1"/>
    </source>
</evidence>
<dbReference type="Pfam" id="PF04794">
    <property type="entry name" value="YdjC"/>
    <property type="match status" value="1"/>
</dbReference>
<comment type="caution">
    <text evidence="6">The sequence shown here is derived from an EMBL/GenBank/DDBJ whole genome shotgun (WGS) entry which is preliminary data.</text>
</comment>
<dbReference type="PANTHER" id="PTHR31609:SF1">
    <property type="entry name" value="CARBOHYDRATE DEACETYLASE"/>
    <property type="match status" value="1"/>
</dbReference>
<keyword evidence="3 6" id="KW-0378">Hydrolase</keyword>
<dbReference type="AlphaFoldDB" id="A0A371IZW0"/>
<dbReference type="GO" id="GO:0036311">
    <property type="term" value="F:chitin disaccharide deacetylase activity"/>
    <property type="evidence" value="ECO:0007669"/>
    <property type="project" value="UniProtKB-EC"/>
</dbReference>
<gene>
    <name evidence="6" type="ORF">CHL78_015540</name>
</gene>
<dbReference type="PANTHER" id="PTHR31609">
    <property type="entry name" value="YDJC DEACETYLASE FAMILY MEMBER"/>
    <property type="match status" value="1"/>
</dbReference>
<evidence type="ECO:0000313" key="7">
    <source>
        <dbReference type="Proteomes" id="UP000215694"/>
    </source>
</evidence>
<dbReference type="InterPro" id="IPR006879">
    <property type="entry name" value="YdjC-like"/>
</dbReference>
<dbReference type="InterPro" id="IPR011330">
    <property type="entry name" value="Glyco_hydro/deAcase_b/a-brl"/>
</dbReference>
<sequence length="243" mass="28036">MTKVIINADDFGYCEAVNYGILSAHKNGIVSSTTMMANMPGVDHGIELLKENKTLSCGVHMTLSCGRPVLSNLKTIVDENGNFFKRITDDVLENMDLDEIYNEFCAQIDKVKESGIDICHLDSHHHVHTLEKLKPVIERILRKYDLPIRGGFEYNIEYKKIVPVIDSFYKDNVSEDYFKNYMDEIKKYEIVDIMSHPAYLDDFILGSTSYAIDRTKEYKILTSKEVKNFLEENDMKISSYRDM</sequence>
<keyword evidence="7" id="KW-1185">Reference proteome</keyword>
<proteinExistence type="predicted"/>
<reference evidence="6 7" key="1">
    <citation type="journal article" date="2017" name="Genome Announc.">
        <title>Draft Genome Sequence of Romboutsia weinsteinii sp. nov. Strain CCRI-19649(T) Isolated from Surface Water.</title>
        <authorList>
            <person name="Maheux A.F."/>
            <person name="Boudreau D.K."/>
            <person name="Berube E."/>
            <person name="Boissinot M."/>
            <person name="Cantin P."/>
            <person name="Raymond F."/>
            <person name="Corbeil J."/>
            <person name="Omar R.F."/>
            <person name="Bergeron M.G."/>
        </authorList>
    </citation>
    <scope>NUCLEOTIDE SEQUENCE [LARGE SCALE GENOMIC DNA]</scope>
    <source>
        <strain evidence="6 7">CCRI-19649</strain>
    </source>
</reference>
<protein>
    <submittedName>
        <fullName evidence="6">Chitin disaccharide deacetylase</fullName>
        <ecNumber evidence="6">3.5.1.105</ecNumber>
    </submittedName>
</protein>
<dbReference type="SUPFAM" id="SSF88713">
    <property type="entry name" value="Glycoside hydrolase/deacetylase"/>
    <property type="match status" value="1"/>
</dbReference>
<dbReference type="GO" id="GO:0019213">
    <property type="term" value="F:deacetylase activity"/>
    <property type="evidence" value="ECO:0007669"/>
    <property type="project" value="TreeGrafter"/>
</dbReference>
<evidence type="ECO:0000256" key="5">
    <source>
        <dbReference type="ARBA" id="ARBA00023277"/>
    </source>
</evidence>
<keyword evidence="5" id="KW-0119">Carbohydrate metabolism</keyword>
<dbReference type="GO" id="GO:0046872">
    <property type="term" value="F:metal ion binding"/>
    <property type="evidence" value="ECO:0007669"/>
    <property type="project" value="UniProtKB-KW"/>
</dbReference>
<keyword evidence="4" id="KW-0460">Magnesium</keyword>
<comment type="cofactor">
    <cofactor evidence="1">
        <name>Mg(2+)</name>
        <dbReference type="ChEBI" id="CHEBI:18420"/>
    </cofactor>
</comment>
<dbReference type="CDD" id="cd10803">
    <property type="entry name" value="YdjC_EF3048_like"/>
    <property type="match status" value="1"/>
</dbReference>
<organism evidence="6 7">
    <name type="scientific">Romboutsia weinsteinii</name>
    <dbReference type="NCBI Taxonomy" id="2020949"/>
    <lineage>
        <taxon>Bacteria</taxon>
        <taxon>Bacillati</taxon>
        <taxon>Bacillota</taxon>
        <taxon>Clostridia</taxon>
        <taxon>Peptostreptococcales</taxon>
        <taxon>Peptostreptococcaceae</taxon>
        <taxon>Romboutsia</taxon>
    </lineage>
</organism>
<accession>A0A371IZW0</accession>
<dbReference type="InterPro" id="IPR022948">
    <property type="entry name" value="COD_ChbG_bac"/>
</dbReference>
<evidence type="ECO:0000256" key="4">
    <source>
        <dbReference type="ARBA" id="ARBA00022842"/>
    </source>
</evidence>
<dbReference type="Gene3D" id="3.20.20.370">
    <property type="entry name" value="Glycoside hydrolase/deacetylase"/>
    <property type="match status" value="1"/>
</dbReference>
<dbReference type="GO" id="GO:0000272">
    <property type="term" value="P:polysaccharide catabolic process"/>
    <property type="evidence" value="ECO:0007669"/>
    <property type="project" value="InterPro"/>
</dbReference>
<dbReference type="OrthoDB" id="9774177at2"/>
<dbReference type="EMBL" id="NOJY02000039">
    <property type="protein sequence ID" value="RDY25993.1"/>
    <property type="molecule type" value="Genomic_DNA"/>
</dbReference>
<dbReference type="EC" id="3.5.1.105" evidence="6"/>
<evidence type="ECO:0000256" key="2">
    <source>
        <dbReference type="ARBA" id="ARBA00022723"/>
    </source>
</evidence>
<keyword evidence="2" id="KW-0479">Metal-binding</keyword>
<name>A0A371IZW0_9FIRM</name>
<evidence type="ECO:0000256" key="1">
    <source>
        <dbReference type="ARBA" id="ARBA00001946"/>
    </source>
</evidence>